<name>A0A250DEP1_9BURK</name>
<keyword evidence="9" id="KW-0067">ATP-binding</keyword>
<protein>
    <recommendedName>
        <fullName evidence="16">Putative tyrosine-protein kinase EpsB</fullName>
    </recommendedName>
    <alternativeName>
        <fullName evidence="17">EPS I polysaccharide export protein EpsB</fullName>
    </alternativeName>
</protein>
<evidence type="ECO:0000256" key="4">
    <source>
        <dbReference type="ARBA" id="ARBA00022519"/>
    </source>
</evidence>
<dbReference type="NCBIfam" id="TIGR01007">
    <property type="entry name" value="eps_fam"/>
    <property type="match status" value="1"/>
</dbReference>
<evidence type="ECO:0000256" key="3">
    <source>
        <dbReference type="ARBA" id="ARBA00022475"/>
    </source>
</evidence>
<keyword evidence="7" id="KW-0547">Nucleotide-binding</keyword>
<evidence type="ECO:0000256" key="7">
    <source>
        <dbReference type="ARBA" id="ARBA00022741"/>
    </source>
</evidence>
<feature type="coiled-coil region" evidence="18">
    <location>
        <begin position="284"/>
        <end position="318"/>
    </location>
</feature>
<dbReference type="InterPro" id="IPR003856">
    <property type="entry name" value="LPS_length_determ_N"/>
</dbReference>
<evidence type="ECO:0000256" key="11">
    <source>
        <dbReference type="ARBA" id="ARBA00023136"/>
    </source>
</evidence>
<evidence type="ECO:0000256" key="17">
    <source>
        <dbReference type="ARBA" id="ARBA00081049"/>
    </source>
</evidence>
<dbReference type="GO" id="GO:0005524">
    <property type="term" value="F:ATP binding"/>
    <property type="evidence" value="ECO:0007669"/>
    <property type="project" value="UniProtKB-KW"/>
</dbReference>
<organism evidence="23 24">
    <name type="scientific">Variovorax boronicumulans</name>
    <dbReference type="NCBI Taxonomy" id="436515"/>
    <lineage>
        <taxon>Bacteria</taxon>
        <taxon>Pseudomonadati</taxon>
        <taxon>Pseudomonadota</taxon>
        <taxon>Betaproteobacteria</taxon>
        <taxon>Burkholderiales</taxon>
        <taxon>Comamonadaceae</taxon>
        <taxon>Variovorax</taxon>
    </lineage>
</organism>
<sequence>MTPSASTSAPLTPNTIRPRDDDDDVINLSEYFDILLDRKWLVAGVTAVALGLGLAYALLATPIYESNLLIQVEDSAPDSKNFLGDTANLFDVKTPAIGEIQIIRSRMVIGGAVEATRLYINARPRHLPLIGEWLSRRSTELSNPGFLGLGGYVSGTEAIDIAKFDVPSALEDQQPFTITAQAGDQYTLSHPSLPEPLTGSAGKMLSQQVPGGTITLMVSRIDGKPGAEFLVSRASSLATTESLQKRVQLSEQGKQSNVINVTLEGSDRGRLRRTLNEIGAQYVRQNVERKAAEAEKTIEFLDQQLPEFKRQLEDSEDVYARFRNKNGTVAFDEEAKAVLGMSVQLQTKLLETQQQRRELLARFTETNPKVRMVDGQIAAINHEINGLETRVSAMPAIQRDALRLERDVRVNGELYKSLLNSSLQLRLVKEGKIGNVRLLDTAIEPKSAVKPQKPLIVALSLVLGLLAGVALAILRTKLSSGIRNPQEIEDRLGLNVYSVVPLALEQETILEHIAGGAKGVQLLAVTSPESLAIESLRNLRVSLQLTLMESGNNRVLITGATPGVGKSFVSGNFAVIMAQAGKRVLLIDADLRKGHLQKAFGLPRKGGLADVLAGDMSPEQAIHGQVIPNLDVLTTGNYPFNPANMMLSSKLGELLNDFSERYDLVVIDSPPVLVAADAAAVAAHAGAVLLVARDNLTQLGELNESVKRLAHAGQQVNGVVFNGMDLSRRHYGSYGYKYGGYRYTEYKYKEA</sequence>
<dbReference type="Proteomes" id="UP000217154">
    <property type="component" value="Chromosome"/>
</dbReference>
<keyword evidence="13" id="KW-0270">Exopolysaccharide synthesis</keyword>
<comment type="catalytic activity">
    <reaction evidence="14">
        <text>L-tyrosyl-[protein] + ATP = O-phospho-L-tyrosyl-[protein] + ADP + H(+)</text>
        <dbReference type="Rhea" id="RHEA:10596"/>
        <dbReference type="Rhea" id="RHEA-COMP:10136"/>
        <dbReference type="Rhea" id="RHEA-COMP:20101"/>
        <dbReference type="ChEBI" id="CHEBI:15378"/>
        <dbReference type="ChEBI" id="CHEBI:30616"/>
        <dbReference type="ChEBI" id="CHEBI:46858"/>
        <dbReference type="ChEBI" id="CHEBI:61978"/>
        <dbReference type="ChEBI" id="CHEBI:456216"/>
    </reaction>
</comment>
<evidence type="ECO:0000313" key="23">
    <source>
        <dbReference type="EMBL" id="ATA52827.1"/>
    </source>
</evidence>
<dbReference type="InterPro" id="IPR005700">
    <property type="entry name" value="EPS_ExoP-like"/>
</dbReference>
<evidence type="ECO:0000256" key="8">
    <source>
        <dbReference type="ARBA" id="ARBA00022777"/>
    </source>
</evidence>
<dbReference type="GO" id="GO:0000271">
    <property type="term" value="P:polysaccharide biosynthetic process"/>
    <property type="evidence" value="ECO:0007669"/>
    <property type="project" value="UniProtKB-KW"/>
</dbReference>
<comment type="similarity">
    <text evidence="2">Belongs to the etk/wzc family.</text>
</comment>
<accession>A0A250DEP1</accession>
<feature type="domain" description="Tyrosine-protein kinase G-rich" evidence="22">
    <location>
        <begin position="397"/>
        <end position="476"/>
    </location>
</feature>
<dbReference type="AlphaFoldDB" id="A0A250DEP1"/>
<keyword evidence="12" id="KW-0829">Tyrosine-protein kinase</keyword>
<keyword evidence="10 19" id="KW-1133">Transmembrane helix</keyword>
<evidence type="ECO:0000259" key="21">
    <source>
        <dbReference type="Pfam" id="PF13614"/>
    </source>
</evidence>
<evidence type="ECO:0000256" key="12">
    <source>
        <dbReference type="ARBA" id="ARBA00023137"/>
    </source>
</evidence>
<dbReference type="Pfam" id="PF02706">
    <property type="entry name" value="Wzz"/>
    <property type="match status" value="1"/>
</dbReference>
<dbReference type="InterPro" id="IPR025669">
    <property type="entry name" value="AAA_dom"/>
</dbReference>
<evidence type="ECO:0000256" key="1">
    <source>
        <dbReference type="ARBA" id="ARBA00004429"/>
    </source>
</evidence>
<dbReference type="Gene3D" id="3.40.50.300">
    <property type="entry name" value="P-loop containing nucleotide triphosphate hydrolases"/>
    <property type="match status" value="1"/>
</dbReference>
<evidence type="ECO:0000256" key="14">
    <source>
        <dbReference type="ARBA" id="ARBA00053015"/>
    </source>
</evidence>
<dbReference type="KEGG" id="vbo:CKY39_06095"/>
<dbReference type="SUPFAM" id="SSF52540">
    <property type="entry name" value="P-loop containing nucleoside triphosphate hydrolases"/>
    <property type="match status" value="1"/>
</dbReference>
<evidence type="ECO:0000256" key="10">
    <source>
        <dbReference type="ARBA" id="ARBA00022989"/>
    </source>
</evidence>
<keyword evidence="11 19" id="KW-0472">Membrane</keyword>
<evidence type="ECO:0000256" key="6">
    <source>
        <dbReference type="ARBA" id="ARBA00022692"/>
    </source>
</evidence>
<reference evidence="23 24" key="1">
    <citation type="submission" date="2017-09" db="EMBL/GenBank/DDBJ databases">
        <title>The diverse metabolic capabilities of V. boronicumulans make it an excellent choice for continued studies on novel biodegradation.</title>
        <authorList>
            <person name="Sun S."/>
        </authorList>
    </citation>
    <scope>NUCLEOTIDE SEQUENCE [LARGE SCALE GENOMIC DNA]</scope>
    <source>
        <strain evidence="23 24">J1</strain>
    </source>
</reference>
<comment type="subcellular location">
    <subcellularLocation>
        <location evidence="1">Cell inner membrane</location>
        <topology evidence="1">Multi-pass membrane protein</topology>
    </subcellularLocation>
</comment>
<evidence type="ECO:0000259" key="22">
    <source>
        <dbReference type="Pfam" id="PF13807"/>
    </source>
</evidence>
<dbReference type="InterPro" id="IPR027417">
    <property type="entry name" value="P-loop_NTPase"/>
</dbReference>
<dbReference type="NCBIfam" id="TIGR01005">
    <property type="entry name" value="eps_transp_fam"/>
    <property type="match status" value="1"/>
</dbReference>
<comment type="function">
    <text evidence="15">Probably involved in polymerization and/or export of exopolysaccharide EPS I which functions as a virulence factor. May be involved in an ATP-dependent process in the pathway for EPS I production, possibly export of the trimeric repeat units across the inner membrane or their polymerization.</text>
</comment>
<dbReference type="CDD" id="cd05387">
    <property type="entry name" value="BY-kinase"/>
    <property type="match status" value="1"/>
</dbReference>
<keyword evidence="5" id="KW-0808">Transferase</keyword>
<keyword evidence="6 19" id="KW-0812">Transmembrane</keyword>
<evidence type="ECO:0000256" key="9">
    <source>
        <dbReference type="ARBA" id="ARBA00022840"/>
    </source>
</evidence>
<proteinExistence type="inferred from homology"/>
<keyword evidence="18" id="KW-0175">Coiled coil</keyword>
<keyword evidence="4" id="KW-0997">Cell inner membrane</keyword>
<dbReference type="GO" id="GO:0005886">
    <property type="term" value="C:plasma membrane"/>
    <property type="evidence" value="ECO:0007669"/>
    <property type="project" value="UniProtKB-SubCell"/>
</dbReference>
<evidence type="ECO:0000256" key="15">
    <source>
        <dbReference type="ARBA" id="ARBA00054296"/>
    </source>
</evidence>
<dbReference type="GO" id="GO:0042802">
    <property type="term" value="F:identical protein binding"/>
    <property type="evidence" value="ECO:0007669"/>
    <property type="project" value="UniProtKB-ARBA"/>
</dbReference>
<dbReference type="PANTHER" id="PTHR32309:SF32">
    <property type="entry name" value="TYROSINE-PROTEIN KINASE ETK-RELATED"/>
    <property type="match status" value="1"/>
</dbReference>
<evidence type="ECO:0000256" key="13">
    <source>
        <dbReference type="ARBA" id="ARBA00023169"/>
    </source>
</evidence>
<gene>
    <name evidence="23" type="ORF">CKY39_06095</name>
</gene>
<evidence type="ECO:0000259" key="20">
    <source>
        <dbReference type="Pfam" id="PF02706"/>
    </source>
</evidence>
<evidence type="ECO:0000313" key="24">
    <source>
        <dbReference type="Proteomes" id="UP000217154"/>
    </source>
</evidence>
<evidence type="ECO:0000256" key="16">
    <source>
        <dbReference type="ARBA" id="ARBA00067833"/>
    </source>
</evidence>
<keyword evidence="8 23" id="KW-0418">Kinase</keyword>
<keyword evidence="3" id="KW-1003">Cell membrane</keyword>
<dbReference type="Pfam" id="PF13614">
    <property type="entry name" value="AAA_31"/>
    <property type="match status" value="1"/>
</dbReference>
<evidence type="ECO:0000256" key="2">
    <source>
        <dbReference type="ARBA" id="ARBA00008883"/>
    </source>
</evidence>
<dbReference type="PANTHER" id="PTHR32309">
    <property type="entry name" value="TYROSINE-PROTEIN KINASE"/>
    <property type="match status" value="1"/>
</dbReference>
<dbReference type="FunFam" id="3.40.50.300:FF:000527">
    <property type="entry name" value="Tyrosine-protein kinase etk"/>
    <property type="match status" value="1"/>
</dbReference>
<dbReference type="EMBL" id="CP023284">
    <property type="protein sequence ID" value="ATA52827.1"/>
    <property type="molecule type" value="Genomic_DNA"/>
</dbReference>
<dbReference type="InterPro" id="IPR032807">
    <property type="entry name" value="GNVR"/>
</dbReference>
<feature type="transmembrane region" description="Helical" evidence="19">
    <location>
        <begin position="455"/>
        <end position="474"/>
    </location>
</feature>
<dbReference type="RefSeq" id="WP_095743788.1">
    <property type="nucleotide sequence ID" value="NZ_CP023284.1"/>
</dbReference>
<evidence type="ECO:0000256" key="19">
    <source>
        <dbReference type="SAM" id="Phobius"/>
    </source>
</evidence>
<dbReference type="GO" id="GO:0004713">
    <property type="term" value="F:protein tyrosine kinase activity"/>
    <property type="evidence" value="ECO:0007669"/>
    <property type="project" value="UniProtKB-KW"/>
</dbReference>
<feature type="domain" description="AAA" evidence="21">
    <location>
        <begin position="563"/>
        <end position="685"/>
    </location>
</feature>
<feature type="transmembrane region" description="Helical" evidence="19">
    <location>
        <begin position="40"/>
        <end position="59"/>
    </location>
</feature>
<evidence type="ECO:0000256" key="5">
    <source>
        <dbReference type="ARBA" id="ARBA00022679"/>
    </source>
</evidence>
<dbReference type="Pfam" id="PF23607">
    <property type="entry name" value="WZC_N"/>
    <property type="match status" value="1"/>
</dbReference>
<dbReference type="Pfam" id="PF13807">
    <property type="entry name" value="GNVR"/>
    <property type="match status" value="1"/>
</dbReference>
<dbReference type="InterPro" id="IPR005702">
    <property type="entry name" value="Wzc-like_C"/>
</dbReference>
<feature type="domain" description="Polysaccharide chain length determinant N-terminal" evidence="20">
    <location>
        <begin position="26"/>
        <end position="112"/>
    </location>
</feature>
<evidence type="ECO:0000256" key="18">
    <source>
        <dbReference type="SAM" id="Coils"/>
    </source>
</evidence>
<dbReference type="InterPro" id="IPR050445">
    <property type="entry name" value="Bact_polysacc_biosynth/exp"/>
</dbReference>